<protein>
    <submittedName>
        <fullName evidence="1">Uncharacterized protein</fullName>
    </submittedName>
</protein>
<evidence type="ECO:0000313" key="2">
    <source>
        <dbReference type="Proteomes" id="UP000004946"/>
    </source>
</evidence>
<reference evidence="1 2" key="1">
    <citation type="submission" date="2010-12" db="EMBL/GenBank/DDBJ databases">
        <authorList>
            <person name="Muzny D."/>
            <person name="Qin X."/>
            <person name="Buhay C."/>
            <person name="Dugan-Rocha S."/>
            <person name="Ding Y."/>
            <person name="Chen G."/>
            <person name="Hawes A."/>
            <person name="Holder M."/>
            <person name="Jhangiani S."/>
            <person name="Johnson A."/>
            <person name="Khan Z."/>
            <person name="Li Z."/>
            <person name="Liu W."/>
            <person name="Liu X."/>
            <person name="Perez L."/>
            <person name="Shen H."/>
            <person name="Wang Q."/>
            <person name="Watt J."/>
            <person name="Xi L."/>
            <person name="Xin Y."/>
            <person name="Zhou J."/>
            <person name="Deng J."/>
            <person name="Jiang H."/>
            <person name="Liu Y."/>
            <person name="Qu J."/>
            <person name="Song X.-Z."/>
            <person name="Zhang L."/>
            <person name="Villasana D."/>
            <person name="Johnson A."/>
            <person name="Liu J."/>
            <person name="Liyanage D."/>
            <person name="Lorensuhewa L."/>
            <person name="Robinson T."/>
            <person name="Song A."/>
            <person name="Song B.-B."/>
            <person name="Dinh H."/>
            <person name="Thornton R."/>
            <person name="Coyle M."/>
            <person name="Francisco L."/>
            <person name="Jackson L."/>
            <person name="Javaid M."/>
            <person name="Korchina V."/>
            <person name="Kovar C."/>
            <person name="Mata R."/>
            <person name="Mathew T."/>
            <person name="Ngo R."/>
            <person name="Nguyen L."/>
            <person name="Nguyen N."/>
            <person name="Okwuonu G."/>
            <person name="Ongeri F."/>
            <person name="Pham C."/>
            <person name="Simmons D."/>
            <person name="Wilczek-Boney K."/>
            <person name="Hale W."/>
            <person name="Jakkamsetti A."/>
            <person name="Pham P."/>
            <person name="Ruth R."/>
            <person name="San Lucas F."/>
            <person name="Warren J."/>
            <person name="Zhang J."/>
            <person name="Zhao Z."/>
            <person name="Zhou C."/>
            <person name="Zhu D."/>
            <person name="Lee S."/>
            <person name="Bess C."/>
            <person name="Blankenburg K."/>
            <person name="Forbes L."/>
            <person name="Fu Q."/>
            <person name="Gubbala S."/>
            <person name="Hirani K."/>
            <person name="Jayaseelan J.C."/>
            <person name="Lara F."/>
            <person name="Munidasa M."/>
            <person name="Palculict T."/>
            <person name="Patil S."/>
            <person name="Pu L.-L."/>
            <person name="Saada N."/>
            <person name="Tang L."/>
            <person name="Weissenberger G."/>
            <person name="Zhu Y."/>
            <person name="Hemphill L."/>
            <person name="Shang Y."/>
            <person name="Youmans B."/>
            <person name="Ayvaz T."/>
            <person name="Ross M."/>
            <person name="Santibanez J."/>
            <person name="Aqrawi P."/>
            <person name="Gross S."/>
            <person name="Joshi V."/>
            <person name="Fowler G."/>
            <person name="Nazareth L."/>
            <person name="Reid J."/>
            <person name="Worley K."/>
            <person name="Petrosino J."/>
            <person name="Highlander S."/>
            <person name="Gibbs R."/>
        </authorList>
    </citation>
    <scope>NUCLEOTIDE SEQUENCE [LARGE SCALE GENOMIC DNA]</scope>
    <source>
        <strain evidence="1 2">DSM 10105</strain>
    </source>
</reference>
<organism evidence="1 2">
    <name type="scientific">Parascardovia denticolens DSM 10105 = JCM 12538</name>
    <dbReference type="NCBI Taxonomy" id="864564"/>
    <lineage>
        <taxon>Bacteria</taxon>
        <taxon>Bacillati</taxon>
        <taxon>Actinomycetota</taxon>
        <taxon>Actinomycetes</taxon>
        <taxon>Bifidobacteriales</taxon>
        <taxon>Bifidobacteriaceae</taxon>
        <taxon>Parascardovia</taxon>
    </lineage>
</organism>
<proteinExistence type="predicted"/>
<comment type="caution">
    <text evidence="1">The sequence shown here is derived from an EMBL/GenBank/DDBJ whole genome shotgun (WGS) entry which is preliminary data.</text>
</comment>
<evidence type="ECO:0000313" key="1">
    <source>
        <dbReference type="EMBL" id="EFT83002.1"/>
    </source>
</evidence>
<gene>
    <name evidence="1" type="ORF">HMPREF0620_0007</name>
</gene>
<accession>E6JYE3</accession>
<dbReference type="AlphaFoldDB" id="E6JYE3"/>
<sequence length="68" mass="7491">MSRMPASFFHFTFHRPDARTQASRASPLISPPPVLLIGPSRLRREGIEKADCRGMGLKAHPPVAQPEA</sequence>
<name>E6JYE3_PARDN</name>
<dbReference type="Proteomes" id="UP000004946">
    <property type="component" value="Chromosome"/>
</dbReference>
<keyword evidence="2" id="KW-1185">Reference proteome</keyword>
<dbReference type="EMBL" id="AEON01000001">
    <property type="protein sequence ID" value="EFT83002.1"/>
    <property type="molecule type" value="Genomic_DNA"/>
</dbReference>
<dbReference type="HOGENOM" id="CLU_2790166_0_0_11"/>